<evidence type="ECO:0000256" key="6">
    <source>
        <dbReference type="ARBA" id="ARBA00022729"/>
    </source>
</evidence>
<name>A0A2Y9LX78_DELLE</name>
<evidence type="ECO:0000256" key="7">
    <source>
        <dbReference type="ARBA" id="ARBA00023157"/>
    </source>
</evidence>
<dbReference type="Proteomes" id="UP000248483">
    <property type="component" value="Unplaced"/>
</dbReference>
<dbReference type="GO" id="GO:0006955">
    <property type="term" value="P:immune response"/>
    <property type="evidence" value="ECO:0007669"/>
    <property type="project" value="InterPro"/>
</dbReference>
<keyword evidence="12" id="KW-1185">Reference proteome</keyword>
<comment type="similarity">
    <text evidence="2 10">Belongs to the intercrine beta (chemokine CC) family.</text>
</comment>
<comment type="subcellular location">
    <subcellularLocation>
        <location evidence="1 10">Secreted</location>
    </subcellularLocation>
</comment>
<dbReference type="GO" id="GO:0006954">
    <property type="term" value="P:inflammatory response"/>
    <property type="evidence" value="ECO:0007669"/>
    <property type="project" value="UniProtKB-KW"/>
</dbReference>
<dbReference type="AlphaFoldDB" id="A0A2Y9LX78"/>
<keyword evidence="6" id="KW-0732">Signal</keyword>
<dbReference type="PANTHER" id="PTHR12015:SF111">
    <property type="entry name" value="C-C MOTIF CHEMOKINE 17"/>
    <property type="match status" value="1"/>
</dbReference>
<dbReference type="PANTHER" id="PTHR12015">
    <property type="entry name" value="SMALL INDUCIBLE CYTOKINE A"/>
    <property type="match status" value="1"/>
</dbReference>
<evidence type="ECO:0000259" key="11">
    <source>
        <dbReference type="SMART" id="SM00199"/>
    </source>
</evidence>
<dbReference type="FunFam" id="2.40.50.40:FF:000012">
    <property type="entry name" value="C-C motif chemokine"/>
    <property type="match status" value="1"/>
</dbReference>
<dbReference type="SMART" id="SM00199">
    <property type="entry name" value="SCY"/>
    <property type="match status" value="1"/>
</dbReference>
<dbReference type="CTD" id="6361"/>
<dbReference type="KEGG" id="dle:111165368"/>
<evidence type="ECO:0000313" key="13">
    <source>
        <dbReference type="RefSeq" id="XP_022411647.1"/>
    </source>
</evidence>
<sequence>MWNLGSEGNDLLEIPQLADGRAEFKPGLPDSRGTSVGRECCLEYFKGAIPFRKLVRWFRTPGDCPRDAIVLVTLRGRSICSDPKEVWVKKAVKHLQNTTKRFDLATQGA</sequence>
<dbReference type="STRING" id="9749.A0A2Y9LX78"/>
<gene>
    <name evidence="13" type="primary">CCL17</name>
</gene>
<proteinExistence type="inferred from homology"/>
<keyword evidence="8" id="KW-0395">Inflammatory response</keyword>
<dbReference type="InterPro" id="IPR001811">
    <property type="entry name" value="Chemokine_IL8-like_dom"/>
</dbReference>
<accession>A0A2Y9LX78</accession>
<dbReference type="RefSeq" id="XP_022411647.1">
    <property type="nucleotide sequence ID" value="XM_022555939.2"/>
</dbReference>
<dbReference type="SUPFAM" id="SSF54117">
    <property type="entry name" value="Interleukin 8-like chemokines"/>
    <property type="match status" value="1"/>
</dbReference>
<comment type="function">
    <text evidence="9">Chemokine, which displays chemotactic activity for T lymphocytes, preferentially Th2 cells, but not monocytes or granulocytes. Therefore plays an important role in a wide range of inflammatory and immunological processes. Acts by binding to CCR4 at T-cell surface. Mediates GM-CSF/CSF2-driven pain and inflammation. In the brain, required to maintain the typical, highly branched morphology of hippocampal microglia under homeostatic conditions. May be important for the appropriate adaptation of microglial morphology and synaptic plasticity to acute lipopolysaccharide (LPS)-induced neuroinflammation. Plays a role in wound healing, mainly by inducing fibroblast migration into the wound.</text>
</comment>
<reference evidence="13" key="1">
    <citation type="submission" date="2025-08" db="UniProtKB">
        <authorList>
            <consortium name="RefSeq"/>
        </authorList>
    </citation>
    <scope>IDENTIFICATION</scope>
    <source>
        <tissue evidence="13">Blood</tissue>
    </source>
</reference>
<dbReference type="InParanoid" id="A0A2Y9LX78"/>
<dbReference type="Pfam" id="PF00048">
    <property type="entry name" value="IL8"/>
    <property type="match status" value="1"/>
</dbReference>
<dbReference type="InterPro" id="IPR036048">
    <property type="entry name" value="Interleukin_8-like_sf"/>
</dbReference>
<evidence type="ECO:0000256" key="2">
    <source>
        <dbReference type="ARBA" id="ARBA00010868"/>
    </source>
</evidence>
<evidence type="ECO:0000256" key="5">
    <source>
        <dbReference type="ARBA" id="ARBA00022525"/>
    </source>
</evidence>
<dbReference type="InterPro" id="IPR000827">
    <property type="entry name" value="Chemokine_CC_CS"/>
</dbReference>
<dbReference type="GeneID" id="111165368"/>
<keyword evidence="3 10" id="KW-0145">Chemotaxis</keyword>
<dbReference type="GO" id="GO:0005615">
    <property type="term" value="C:extracellular space"/>
    <property type="evidence" value="ECO:0007669"/>
    <property type="project" value="UniProtKB-KW"/>
</dbReference>
<protein>
    <recommendedName>
        <fullName evidence="10">C-C motif chemokine</fullName>
    </recommendedName>
</protein>
<evidence type="ECO:0000256" key="1">
    <source>
        <dbReference type="ARBA" id="ARBA00004613"/>
    </source>
</evidence>
<evidence type="ECO:0000256" key="9">
    <source>
        <dbReference type="ARBA" id="ARBA00046039"/>
    </source>
</evidence>
<dbReference type="FunCoup" id="A0A2Y9LX78">
    <property type="interactions" value="184"/>
</dbReference>
<keyword evidence="7" id="KW-1015">Disulfide bond</keyword>
<dbReference type="PROSITE" id="PS00472">
    <property type="entry name" value="SMALL_CYTOKINES_CC"/>
    <property type="match status" value="1"/>
</dbReference>
<dbReference type="Gene3D" id="2.40.50.40">
    <property type="match status" value="1"/>
</dbReference>
<evidence type="ECO:0000256" key="4">
    <source>
        <dbReference type="ARBA" id="ARBA00022514"/>
    </source>
</evidence>
<evidence type="ECO:0000256" key="8">
    <source>
        <dbReference type="ARBA" id="ARBA00023198"/>
    </source>
</evidence>
<keyword evidence="5 10" id="KW-0964">Secreted</keyword>
<evidence type="ECO:0000256" key="3">
    <source>
        <dbReference type="ARBA" id="ARBA00022500"/>
    </source>
</evidence>
<organism evidence="12 13">
    <name type="scientific">Delphinapterus leucas</name>
    <name type="common">Beluga whale</name>
    <dbReference type="NCBI Taxonomy" id="9749"/>
    <lineage>
        <taxon>Eukaryota</taxon>
        <taxon>Metazoa</taxon>
        <taxon>Chordata</taxon>
        <taxon>Craniata</taxon>
        <taxon>Vertebrata</taxon>
        <taxon>Euteleostomi</taxon>
        <taxon>Mammalia</taxon>
        <taxon>Eutheria</taxon>
        <taxon>Laurasiatheria</taxon>
        <taxon>Artiodactyla</taxon>
        <taxon>Whippomorpha</taxon>
        <taxon>Cetacea</taxon>
        <taxon>Odontoceti</taxon>
        <taxon>Monodontidae</taxon>
        <taxon>Delphinapterus</taxon>
    </lineage>
</organism>
<dbReference type="InterPro" id="IPR039809">
    <property type="entry name" value="Chemokine_b/g/d"/>
</dbReference>
<feature type="domain" description="Chemokine interleukin-8-like" evidence="11">
    <location>
        <begin position="37"/>
        <end position="95"/>
    </location>
</feature>
<keyword evidence="4 10" id="KW-0202">Cytokine</keyword>
<evidence type="ECO:0000256" key="10">
    <source>
        <dbReference type="RuleBase" id="RU361150"/>
    </source>
</evidence>
<dbReference type="GO" id="GO:0008009">
    <property type="term" value="F:chemokine activity"/>
    <property type="evidence" value="ECO:0007669"/>
    <property type="project" value="InterPro"/>
</dbReference>
<dbReference type="CDD" id="cd00272">
    <property type="entry name" value="Chemokine_CC"/>
    <property type="match status" value="1"/>
</dbReference>
<evidence type="ECO:0000313" key="12">
    <source>
        <dbReference type="Proteomes" id="UP000248483"/>
    </source>
</evidence>